<dbReference type="EMBL" id="HBIB01028624">
    <property type="protein sequence ID" value="CAE0256400.1"/>
    <property type="molecule type" value="Transcribed_RNA"/>
</dbReference>
<feature type="region of interest" description="Disordered" evidence="1">
    <location>
        <begin position="1"/>
        <end position="25"/>
    </location>
</feature>
<gene>
    <name evidence="2" type="ORF">PBIL07802_LOCUS18655</name>
    <name evidence="3" type="ORF">PBIL07802_LOCUS18657</name>
</gene>
<accession>A0A7S3DHG2</accession>
<dbReference type="InterPro" id="IPR007914">
    <property type="entry name" value="UPF0193"/>
</dbReference>
<proteinExistence type="predicted"/>
<feature type="region of interest" description="Disordered" evidence="1">
    <location>
        <begin position="51"/>
        <end position="86"/>
    </location>
</feature>
<sequence>MFTSTKSSMDTFAGGTIGSTGKSMSSDTAKLLETMCKGSKVSERTKRELKKAMETGGSLPSRVQNYKASKGPSQSSNFLGTKTWRGGKRVYTERERELLFESYRVKSYGGYSRDREAEKKQLQYKMEFFGRTPEQVLGISSKSGAGMKAGPGGVSRPPPALSKKADEKEDRFSELVQEVEEREEFIKLMEKAGKAQEIATVKAQISEVCQLCEELSVWANGISLLAAACMGNEET</sequence>
<reference evidence="3" key="1">
    <citation type="submission" date="2021-01" db="EMBL/GenBank/DDBJ databases">
        <authorList>
            <person name="Corre E."/>
            <person name="Pelletier E."/>
            <person name="Niang G."/>
            <person name="Scheremetjew M."/>
            <person name="Finn R."/>
            <person name="Kale V."/>
            <person name="Holt S."/>
            <person name="Cochrane G."/>
            <person name="Meng A."/>
            <person name="Brown T."/>
            <person name="Cohen L."/>
        </authorList>
    </citation>
    <scope>NUCLEOTIDE SEQUENCE</scope>
    <source>
        <strain evidence="3">NIES-2562</strain>
    </source>
</reference>
<feature type="region of interest" description="Disordered" evidence="1">
    <location>
        <begin position="141"/>
        <end position="169"/>
    </location>
</feature>
<dbReference type="AlphaFoldDB" id="A0A7S3DHG2"/>
<dbReference type="PANTHER" id="PTHR28348:SF1">
    <property type="entry name" value="UPF0193 PROTEIN EVG1"/>
    <property type="match status" value="1"/>
</dbReference>
<feature type="compositionally biased region" description="Polar residues" evidence="1">
    <location>
        <begin position="61"/>
        <end position="80"/>
    </location>
</feature>
<dbReference type="PANTHER" id="PTHR28348">
    <property type="entry name" value="UPF0193 PROTEIN EVG1"/>
    <property type="match status" value="1"/>
</dbReference>
<dbReference type="EMBL" id="HBIB01028629">
    <property type="protein sequence ID" value="CAE0256402.1"/>
    <property type="molecule type" value="Transcribed_RNA"/>
</dbReference>
<evidence type="ECO:0000313" key="2">
    <source>
        <dbReference type="EMBL" id="CAE0256400.1"/>
    </source>
</evidence>
<organism evidence="3">
    <name type="scientific">Palpitomonas bilix</name>
    <dbReference type="NCBI Taxonomy" id="652834"/>
    <lineage>
        <taxon>Eukaryota</taxon>
        <taxon>Eukaryota incertae sedis</taxon>
    </lineage>
</organism>
<dbReference type="Pfam" id="PF05250">
    <property type="entry name" value="UPF0193"/>
    <property type="match status" value="1"/>
</dbReference>
<evidence type="ECO:0000256" key="1">
    <source>
        <dbReference type="SAM" id="MobiDB-lite"/>
    </source>
</evidence>
<protein>
    <submittedName>
        <fullName evidence="3">Uncharacterized protein</fullName>
    </submittedName>
</protein>
<name>A0A7S3DHG2_9EUKA</name>
<evidence type="ECO:0000313" key="3">
    <source>
        <dbReference type="EMBL" id="CAE0256402.1"/>
    </source>
</evidence>
<feature type="compositionally biased region" description="Polar residues" evidence="1">
    <location>
        <begin position="1"/>
        <end position="10"/>
    </location>
</feature>